<dbReference type="GeneID" id="94430309"/>
<dbReference type="EMBL" id="MIGC01003582">
    <property type="protein sequence ID" value="PHJ19216.1"/>
    <property type="molecule type" value="Genomic_DNA"/>
</dbReference>
<feature type="compositionally biased region" description="Basic and acidic residues" evidence="1">
    <location>
        <begin position="153"/>
        <end position="171"/>
    </location>
</feature>
<evidence type="ECO:0000313" key="3">
    <source>
        <dbReference type="Proteomes" id="UP000221165"/>
    </source>
</evidence>
<dbReference type="Proteomes" id="UP000221165">
    <property type="component" value="Unassembled WGS sequence"/>
</dbReference>
<dbReference type="VEuPathDB" id="ToxoDB:CSUI_006948"/>
<feature type="region of interest" description="Disordered" evidence="1">
    <location>
        <begin position="584"/>
        <end position="618"/>
    </location>
</feature>
<protein>
    <submittedName>
        <fullName evidence="2">Uncharacterized protein</fullName>
    </submittedName>
</protein>
<feature type="compositionally biased region" description="Low complexity" evidence="1">
    <location>
        <begin position="214"/>
        <end position="225"/>
    </location>
</feature>
<organism evidence="2 3">
    <name type="scientific">Cystoisospora suis</name>
    <dbReference type="NCBI Taxonomy" id="483139"/>
    <lineage>
        <taxon>Eukaryota</taxon>
        <taxon>Sar</taxon>
        <taxon>Alveolata</taxon>
        <taxon>Apicomplexa</taxon>
        <taxon>Conoidasida</taxon>
        <taxon>Coccidia</taxon>
        <taxon>Eucoccidiorida</taxon>
        <taxon>Eimeriorina</taxon>
        <taxon>Sarcocystidae</taxon>
        <taxon>Cystoisospora</taxon>
    </lineage>
</organism>
<gene>
    <name evidence="2" type="ORF">CSUI_006948</name>
</gene>
<proteinExistence type="predicted"/>
<reference evidence="2 3" key="1">
    <citation type="journal article" date="2017" name="Int. J. Parasitol.">
        <title>The genome of the protozoan parasite Cystoisospora suis and a reverse vaccinology approach to identify vaccine candidates.</title>
        <authorList>
            <person name="Palmieri N."/>
            <person name="Shrestha A."/>
            <person name="Ruttkowski B."/>
            <person name="Beck T."/>
            <person name="Vogl C."/>
            <person name="Tomley F."/>
            <person name="Blake D.P."/>
            <person name="Joachim A."/>
        </authorList>
    </citation>
    <scope>NUCLEOTIDE SEQUENCE [LARGE SCALE GENOMIC DNA]</scope>
    <source>
        <strain evidence="2 3">Wien I</strain>
    </source>
</reference>
<dbReference type="OrthoDB" id="332428at2759"/>
<feature type="region of interest" description="Disordered" evidence="1">
    <location>
        <begin position="59"/>
        <end position="107"/>
    </location>
</feature>
<sequence>MQVASLQLLIEDFSSCYRPGFLPFFEAVANRLASPATISSSTSLSHSLSERKGELHVLSYSGETGVEEQKRKERKKEQEEGGKERGQKNSGLSVSGRRNLDRGRQEEGDELTPLRACFFFNSYARTHCRHQDFFHRLANVLEKALEPLYYKAEQEKKRKREPTGEEGKKDINATIESSHHPLSIENRQKPVKPTTSMIRKDTRSEEEEEKGTTEGETTGQRLSSASCVSSSFSSSASSSLLKSSSSSTPELSHNDDGVVVPEGLTFGVLAVGLRGMVNCGYLPSDRLFTYASELLQQYVENPSASILYVRGEGLSVKHLFWALAFFCKARPPLSYSLSPSSPVQTTKPNIPSHLVFPVSSPYLLRTSSFLLRTLPQEAFKAADLNDLATAVRSFHDVLLSLLNNDVKRLNLILKKRKSTLKELERRGKEGGKGRRLREQLAAMSDDTPTMKGRGVAKSTAAHSSNNLEGERSLLRDGSSTSSCPSALFSSSQLDQDGKSSDLIKQIYLSEESTSILIDYLDSYLRLQDLLFTLLRRHLFGLHVSQRIYILEDISALSDVWPAHARRPSKSPELLLALQVGQRGTVSSSSLAPHTEKNNSSSDSVERETRKENRGEVFSEIPMNSATEVVDLAQPSTRSSVSSLPERQDIVVPSPSLRNQVKEEASSSSSQPMLLPTTSHLHILSKEESDQREELVPEQVELPPVVVALLQSIYYRLPPLCLRTLCRLLSALHTLGFTYEGRDTPTRTRFHCSPHRKDLTWSNPLLHVIGREGMRKASPATSEEMAEFLLRYYVDLECFDVCIEPLTFYIEKFACLHASRPLSPPVLEALGVVLQTVMRDHRYAVECLEDLPDFTRSFIRQICPSYRPETMNSARMDEHQQSVFKSKSSLVVAYENREFFFPTSSRRLSSPLLSR</sequence>
<evidence type="ECO:0000256" key="1">
    <source>
        <dbReference type="SAM" id="MobiDB-lite"/>
    </source>
</evidence>
<comment type="caution">
    <text evidence="2">The sequence shown here is derived from an EMBL/GenBank/DDBJ whole genome shotgun (WGS) entry which is preliminary data.</text>
</comment>
<feature type="region of interest" description="Disordered" evidence="1">
    <location>
        <begin position="631"/>
        <end position="673"/>
    </location>
</feature>
<feature type="compositionally biased region" description="Polar residues" evidence="1">
    <location>
        <begin position="584"/>
        <end position="602"/>
    </location>
</feature>
<feature type="compositionally biased region" description="Basic and acidic residues" evidence="1">
    <location>
        <begin position="423"/>
        <end position="438"/>
    </location>
</feature>
<feature type="region of interest" description="Disordered" evidence="1">
    <location>
        <begin position="153"/>
        <end position="225"/>
    </location>
</feature>
<keyword evidence="3" id="KW-1185">Reference proteome</keyword>
<accession>A0A2C6KSN3</accession>
<feature type="region of interest" description="Disordered" evidence="1">
    <location>
        <begin position="423"/>
        <end position="478"/>
    </location>
</feature>
<dbReference type="AlphaFoldDB" id="A0A2C6KSN3"/>
<feature type="compositionally biased region" description="Basic and acidic residues" evidence="1">
    <location>
        <begin position="603"/>
        <end position="616"/>
    </location>
</feature>
<feature type="compositionally biased region" description="Polar residues" evidence="1">
    <location>
        <begin position="633"/>
        <end position="644"/>
    </location>
</feature>
<dbReference type="RefSeq" id="XP_067920918.1">
    <property type="nucleotide sequence ID" value="XM_068067098.1"/>
</dbReference>
<name>A0A2C6KSN3_9APIC</name>
<feature type="compositionally biased region" description="Basic and acidic residues" evidence="1">
    <location>
        <begin position="67"/>
        <end position="87"/>
    </location>
</feature>
<evidence type="ECO:0000313" key="2">
    <source>
        <dbReference type="EMBL" id="PHJ19216.1"/>
    </source>
</evidence>